<dbReference type="EMBL" id="MAEI02000001">
    <property type="protein sequence ID" value="MEO1782048.1"/>
    <property type="molecule type" value="Genomic_DNA"/>
</dbReference>
<keyword evidence="3" id="KW-1185">Reference proteome</keyword>
<proteinExistence type="predicted"/>
<dbReference type="CDD" id="cd04301">
    <property type="entry name" value="NAT_SF"/>
    <property type="match status" value="1"/>
</dbReference>
<dbReference type="Gene3D" id="3.40.630.30">
    <property type="match status" value="1"/>
</dbReference>
<reference evidence="3" key="1">
    <citation type="submission" date="2016-06" db="EMBL/GenBank/DDBJ databases">
        <title>Four novel species of enterococci isolated from chicken manure.</title>
        <authorList>
            <person name="Van Tyne D."/>
        </authorList>
    </citation>
    <scope>NUCLEOTIDE SEQUENCE [LARGE SCALE GENOMIC DNA]</scope>
    <source>
        <strain evidence="3">JM9A</strain>
    </source>
</reference>
<evidence type="ECO:0000313" key="2">
    <source>
        <dbReference type="EMBL" id="MEO1782048.1"/>
    </source>
</evidence>
<organism evidence="2 3">
    <name type="scientific">Enterococcus diestrammenae</name>
    <dbReference type="NCBI Taxonomy" id="1155073"/>
    <lineage>
        <taxon>Bacteria</taxon>
        <taxon>Bacillati</taxon>
        <taxon>Bacillota</taxon>
        <taxon>Bacilli</taxon>
        <taxon>Lactobacillales</taxon>
        <taxon>Enterococcaceae</taxon>
        <taxon>Enterococcus</taxon>
    </lineage>
</organism>
<dbReference type="Proteomes" id="UP001429357">
    <property type="component" value="Unassembled WGS sequence"/>
</dbReference>
<accession>A0ABV0F4Y3</accession>
<evidence type="ECO:0000259" key="1">
    <source>
        <dbReference type="PROSITE" id="PS51186"/>
    </source>
</evidence>
<name>A0ABV0F4Y3_9ENTE</name>
<evidence type="ECO:0000313" key="3">
    <source>
        <dbReference type="Proteomes" id="UP001429357"/>
    </source>
</evidence>
<dbReference type="InterPro" id="IPR000182">
    <property type="entry name" value="GNAT_dom"/>
</dbReference>
<sequence length="149" mass="17189">MKSVRFGNQPWIRAAAFYLRYQVFVEEQKIDPKLEFDALDTSDRCYFVSFVADQPVATIRYQAFEEDPTAIQPDRFCVAQKFRNQGIGSDLLRRYEEHARHAGFLRSILSAELSAQDFYLKAGYSSVGAPFEEDGILCVRMIKKLTKNN</sequence>
<protein>
    <recommendedName>
        <fullName evidence="1">N-acetyltransferase domain-containing protein</fullName>
    </recommendedName>
</protein>
<dbReference type="PROSITE" id="PS51186">
    <property type="entry name" value="GNAT"/>
    <property type="match status" value="1"/>
</dbReference>
<feature type="domain" description="N-acetyltransferase" evidence="1">
    <location>
        <begin position="4"/>
        <end position="146"/>
    </location>
</feature>
<dbReference type="Pfam" id="PF13673">
    <property type="entry name" value="Acetyltransf_10"/>
    <property type="match status" value="1"/>
</dbReference>
<dbReference type="SUPFAM" id="SSF55729">
    <property type="entry name" value="Acyl-CoA N-acyltransferases (Nat)"/>
    <property type="match status" value="1"/>
</dbReference>
<reference evidence="2 3" key="2">
    <citation type="submission" date="2024-02" db="EMBL/GenBank/DDBJ databases">
        <title>The Genome Sequence of Enterococcus diestrammenae JM9A.</title>
        <authorList>
            <person name="Earl A."/>
            <person name="Manson A."/>
            <person name="Gilmore M."/>
            <person name="Sanders J."/>
            <person name="Shea T."/>
            <person name="Howe W."/>
            <person name="Livny J."/>
            <person name="Cuomo C."/>
            <person name="Neafsey D."/>
            <person name="Birren B."/>
        </authorList>
    </citation>
    <scope>NUCLEOTIDE SEQUENCE [LARGE SCALE GENOMIC DNA]</scope>
    <source>
        <strain evidence="2 3">JM9A</strain>
    </source>
</reference>
<gene>
    <name evidence="2" type="ORF">BAU18_001641</name>
</gene>
<comment type="caution">
    <text evidence="2">The sequence shown here is derived from an EMBL/GenBank/DDBJ whole genome shotgun (WGS) entry which is preliminary data.</text>
</comment>
<dbReference type="InterPro" id="IPR016181">
    <property type="entry name" value="Acyl_CoA_acyltransferase"/>
</dbReference>